<accession>A0A844H1W7</accession>
<gene>
    <name evidence="1" type="ORF">GGC33_14685</name>
</gene>
<reference evidence="1 2" key="1">
    <citation type="submission" date="2019-11" db="EMBL/GenBank/DDBJ databases">
        <title>Isolation of a new High Light Tolerant Cyanobacteria.</title>
        <authorList>
            <person name="Dobson Z."/>
            <person name="Vaughn N."/>
            <person name="Vaughn M."/>
            <person name="Fromme P."/>
            <person name="Mazor Y."/>
        </authorList>
    </citation>
    <scope>NUCLEOTIDE SEQUENCE [LARGE SCALE GENOMIC DNA]</scope>
    <source>
        <strain evidence="1 2">0216</strain>
    </source>
</reference>
<dbReference type="RefSeq" id="WP_015220245.1">
    <property type="nucleotide sequence ID" value="NZ_WMIA01000022.1"/>
</dbReference>
<dbReference type="AlphaFoldDB" id="A0A844H1W7"/>
<dbReference type="Proteomes" id="UP000437131">
    <property type="component" value="Unassembled WGS sequence"/>
</dbReference>
<name>A0A844H1W7_9CHRO</name>
<comment type="caution">
    <text evidence="1">The sequence shown here is derived from an EMBL/GenBank/DDBJ whole genome shotgun (WGS) entry which is preliminary data.</text>
</comment>
<evidence type="ECO:0000313" key="1">
    <source>
        <dbReference type="EMBL" id="MTF40166.1"/>
    </source>
</evidence>
<proteinExistence type="predicted"/>
<sequence>MNHQPNYRQLPAPCIIETGMLVNKEDMKRLINDLTQVRYLHSIDGVIQNQGQGWILEVFNDPNQATVVVNNSLYINVQSFDYLQLNQVSPQETHFDLVQDNRILKLIPFVNTSQEQQVSKNLGFDSLEEMLGEVFSAKWDVQLDEDF</sequence>
<protein>
    <submittedName>
        <fullName evidence="1">Uncharacterized protein</fullName>
    </submittedName>
</protein>
<organism evidence="1 2">
    <name type="scientific">Cyanobacterium aponinum 0216</name>
    <dbReference type="NCBI Taxonomy" id="2676140"/>
    <lineage>
        <taxon>Bacteria</taxon>
        <taxon>Bacillati</taxon>
        <taxon>Cyanobacteriota</taxon>
        <taxon>Cyanophyceae</taxon>
        <taxon>Oscillatoriophycideae</taxon>
        <taxon>Chroococcales</taxon>
        <taxon>Geminocystaceae</taxon>
        <taxon>Cyanobacterium</taxon>
    </lineage>
</organism>
<dbReference type="EMBL" id="WMIA01000022">
    <property type="protein sequence ID" value="MTF40166.1"/>
    <property type="molecule type" value="Genomic_DNA"/>
</dbReference>
<evidence type="ECO:0000313" key="2">
    <source>
        <dbReference type="Proteomes" id="UP000437131"/>
    </source>
</evidence>